<keyword evidence="2" id="KW-1185">Reference proteome</keyword>
<dbReference type="AlphaFoldDB" id="A0AAN8F0N6"/>
<dbReference type="EMBL" id="WIXE01023406">
    <property type="protein sequence ID" value="KAK5966534.1"/>
    <property type="molecule type" value="Genomic_DNA"/>
</dbReference>
<dbReference type="Proteomes" id="UP001331761">
    <property type="component" value="Unassembled WGS sequence"/>
</dbReference>
<evidence type="ECO:0000313" key="1">
    <source>
        <dbReference type="EMBL" id="KAK5966534.1"/>
    </source>
</evidence>
<comment type="caution">
    <text evidence="1">The sequence shown here is derived from an EMBL/GenBank/DDBJ whole genome shotgun (WGS) entry which is preliminary data.</text>
</comment>
<sequence>MTNRIWLIQMLSTVTSLVVSLITFLSLGHSSIGLQCIRTIPDQNEVQTTSCDGLCMRQVVLVNVDEVKDGLSQTTMVAIARDCTHSKSVHAGNCTDSKSATGKSFPEPRVITCFCGEDFCNF</sequence>
<gene>
    <name evidence="1" type="ORF">GCK32_014034</name>
</gene>
<proteinExistence type="predicted"/>
<accession>A0AAN8F0N6</accession>
<evidence type="ECO:0000313" key="2">
    <source>
        <dbReference type="Proteomes" id="UP001331761"/>
    </source>
</evidence>
<name>A0AAN8F0N6_TRICO</name>
<reference evidence="1 2" key="1">
    <citation type="submission" date="2019-10" db="EMBL/GenBank/DDBJ databases">
        <title>Assembly and Annotation for the nematode Trichostrongylus colubriformis.</title>
        <authorList>
            <person name="Martin J."/>
        </authorList>
    </citation>
    <scope>NUCLEOTIDE SEQUENCE [LARGE SCALE GENOMIC DNA]</scope>
    <source>
        <strain evidence="1">G859</strain>
        <tissue evidence="1">Whole worm</tissue>
    </source>
</reference>
<protein>
    <submittedName>
        <fullName evidence="1">Uncharacterized protein</fullName>
    </submittedName>
</protein>
<organism evidence="1 2">
    <name type="scientific">Trichostrongylus colubriformis</name>
    <name type="common">Black scour worm</name>
    <dbReference type="NCBI Taxonomy" id="6319"/>
    <lineage>
        <taxon>Eukaryota</taxon>
        <taxon>Metazoa</taxon>
        <taxon>Ecdysozoa</taxon>
        <taxon>Nematoda</taxon>
        <taxon>Chromadorea</taxon>
        <taxon>Rhabditida</taxon>
        <taxon>Rhabditina</taxon>
        <taxon>Rhabditomorpha</taxon>
        <taxon>Strongyloidea</taxon>
        <taxon>Trichostrongylidae</taxon>
        <taxon>Trichostrongylus</taxon>
    </lineage>
</organism>